<evidence type="ECO:0000313" key="2">
    <source>
        <dbReference type="Proteomes" id="UP000717696"/>
    </source>
</evidence>
<organism evidence="1 2">
    <name type="scientific">Dactylonectria estremocensis</name>
    <dbReference type="NCBI Taxonomy" id="1079267"/>
    <lineage>
        <taxon>Eukaryota</taxon>
        <taxon>Fungi</taxon>
        <taxon>Dikarya</taxon>
        <taxon>Ascomycota</taxon>
        <taxon>Pezizomycotina</taxon>
        <taxon>Sordariomycetes</taxon>
        <taxon>Hypocreomycetidae</taxon>
        <taxon>Hypocreales</taxon>
        <taxon>Nectriaceae</taxon>
        <taxon>Dactylonectria</taxon>
    </lineage>
</organism>
<dbReference type="SUPFAM" id="SSF48452">
    <property type="entry name" value="TPR-like"/>
    <property type="match status" value="1"/>
</dbReference>
<keyword evidence="2" id="KW-1185">Reference proteome</keyword>
<evidence type="ECO:0000313" key="1">
    <source>
        <dbReference type="EMBL" id="KAH7118592.1"/>
    </source>
</evidence>
<sequence length="682" mass="77497">MDTHDVSDSPQFAQMLHKQKDDLRAAQSRKGQYPKTRKSRDELIHKLRLMMRQGRGYCRKGYMKTILVPPYYPSCTQSLQDLQKVTIKDLRLEVHHRGAYALLRSATAPDRMTAVMGILEDETGDALMIQLYHCETEKERTAAEILPEILPEGAVLAVKDPFLELMDDGYLVLRVDHVSDVVFLPDNDIRVPAVWRRASRMGDTTAAAWMTKVDHCIFDSKHYAAIECYNQALDSSPTADEVHTIKLNRSEKALYRKALALYSLQRYRESHDVLKALCLENPGNPINEYLLSQALDRLKEQDHGEYPFREMYKELSKFGPPRLDCATHVGPVMIKPSGSRGRGLFTTKAAKVGDLPLCEKAFAYAVVGNKTTYNSQELSVLVNTETDSIRMGAQADLVTMVIQKLRRNPSLIPTITDLHHRTYKPVDFSGLDGMPTIVSLNCFGCPISSRANWHSNAIKHQLDQNRHSCGIWPMASYINHSCICNARRSFIGDIMIGFECDCTICQNEESTGASVFQRRQALRSGLMKLLQTNNVLGESKVKPTLDAVANAYTLPAVEVPRLSLWTFQIRFALEYLWEEKWKVAVRLALQVSRSLGCIIEEENLSRPGLVPVAIKKWGLMVDGFCDCWLLIARVYHRMARHLEAQAKDYARITYKICVGEDDTFEEEFEHSWFETLAYTESD</sequence>
<reference evidence="1" key="1">
    <citation type="journal article" date="2021" name="Nat. Commun.">
        <title>Genetic determinants of endophytism in the Arabidopsis root mycobiome.</title>
        <authorList>
            <person name="Mesny F."/>
            <person name="Miyauchi S."/>
            <person name="Thiergart T."/>
            <person name="Pickel B."/>
            <person name="Atanasova L."/>
            <person name="Karlsson M."/>
            <person name="Huettel B."/>
            <person name="Barry K.W."/>
            <person name="Haridas S."/>
            <person name="Chen C."/>
            <person name="Bauer D."/>
            <person name="Andreopoulos W."/>
            <person name="Pangilinan J."/>
            <person name="LaButti K."/>
            <person name="Riley R."/>
            <person name="Lipzen A."/>
            <person name="Clum A."/>
            <person name="Drula E."/>
            <person name="Henrissat B."/>
            <person name="Kohler A."/>
            <person name="Grigoriev I.V."/>
            <person name="Martin F.M."/>
            <person name="Hacquard S."/>
        </authorList>
    </citation>
    <scope>NUCLEOTIDE SEQUENCE</scope>
    <source>
        <strain evidence="1">MPI-CAGE-AT-0021</strain>
    </source>
</reference>
<dbReference type="Gene3D" id="1.25.40.10">
    <property type="entry name" value="Tetratricopeptide repeat domain"/>
    <property type="match status" value="1"/>
</dbReference>
<dbReference type="PANTHER" id="PTHR47643:SF2">
    <property type="entry name" value="TPR DOMAIN PROTEIN (AFU_ORTHOLOGUE AFUA_5G12710)"/>
    <property type="match status" value="1"/>
</dbReference>
<dbReference type="Gene3D" id="2.170.270.10">
    <property type="entry name" value="SET domain"/>
    <property type="match status" value="1"/>
</dbReference>
<dbReference type="InterPro" id="IPR046341">
    <property type="entry name" value="SET_dom_sf"/>
</dbReference>
<dbReference type="EMBL" id="JAGMUU010000031">
    <property type="protein sequence ID" value="KAH7118592.1"/>
    <property type="molecule type" value="Genomic_DNA"/>
</dbReference>
<proteinExistence type="predicted"/>
<dbReference type="SUPFAM" id="SSF82199">
    <property type="entry name" value="SET domain"/>
    <property type="match status" value="1"/>
</dbReference>
<protein>
    <submittedName>
        <fullName evidence="1">TPR domain protein</fullName>
    </submittedName>
</protein>
<dbReference type="OrthoDB" id="438641at2759"/>
<name>A0A9P9IG04_9HYPO</name>
<dbReference type="InterPro" id="IPR053209">
    <property type="entry name" value="Gramillin-biosynth_MTr"/>
</dbReference>
<dbReference type="Proteomes" id="UP000717696">
    <property type="component" value="Unassembled WGS sequence"/>
</dbReference>
<dbReference type="PANTHER" id="PTHR47643">
    <property type="entry name" value="TPR DOMAIN PROTEIN (AFU_ORTHOLOGUE AFUA_5G12710)"/>
    <property type="match status" value="1"/>
</dbReference>
<dbReference type="AlphaFoldDB" id="A0A9P9IG04"/>
<dbReference type="InterPro" id="IPR011990">
    <property type="entry name" value="TPR-like_helical_dom_sf"/>
</dbReference>
<comment type="caution">
    <text evidence="1">The sequence shown here is derived from an EMBL/GenBank/DDBJ whole genome shotgun (WGS) entry which is preliminary data.</text>
</comment>
<gene>
    <name evidence="1" type="ORF">B0J13DRAFT_590014</name>
</gene>
<accession>A0A9P9IG04</accession>